<evidence type="ECO:0000256" key="1">
    <source>
        <dbReference type="SAM" id="Phobius"/>
    </source>
</evidence>
<keyword evidence="1" id="KW-0812">Transmembrane</keyword>
<accession>S8D3H6</accession>
<keyword evidence="3" id="KW-1185">Reference proteome</keyword>
<dbReference type="Proteomes" id="UP000015453">
    <property type="component" value="Unassembled WGS sequence"/>
</dbReference>
<evidence type="ECO:0000313" key="3">
    <source>
        <dbReference type="Proteomes" id="UP000015453"/>
    </source>
</evidence>
<dbReference type="AlphaFoldDB" id="S8D3H6"/>
<reference evidence="2 3" key="1">
    <citation type="journal article" date="2013" name="BMC Genomics">
        <title>The miniature genome of a carnivorous plant Genlisea aurea contains a low number of genes and short non-coding sequences.</title>
        <authorList>
            <person name="Leushkin E.V."/>
            <person name="Sutormin R.A."/>
            <person name="Nabieva E.R."/>
            <person name="Penin A.A."/>
            <person name="Kondrashov A.S."/>
            <person name="Logacheva M.D."/>
        </authorList>
    </citation>
    <scope>NUCLEOTIDE SEQUENCE [LARGE SCALE GENOMIC DNA]</scope>
</reference>
<organism evidence="2 3">
    <name type="scientific">Genlisea aurea</name>
    <dbReference type="NCBI Taxonomy" id="192259"/>
    <lineage>
        <taxon>Eukaryota</taxon>
        <taxon>Viridiplantae</taxon>
        <taxon>Streptophyta</taxon>
        <taxon>Embryophyta</taxon>
        <taxon>Tracheophyta</taxon>
        <taxon>Spermatophyta</taxon>
        <taxon>Magnoliopsida</taxon>
        <taxon>eudicotyledons</taxon>
        <taxon>Gunneridae</taxon>
        <taxon>Pentapetalae</taxon>
        <taxon>asterids</taxon>
        <taxon>lamiids</taxon>
        <taxon>Lamiales</taxon>
        <taxon>Lentibulariaceae</taxon>
        <taxon>Genlisea</taxon>
    </lineage>
</organism>
<comment type="caution">
    <text evidence="2">The sequence shown here is derived from an EMBL/GenBank/DDBJ whole genome shotgun (WGS) entry which is preliminary data.</text>
</comment>
<gene>
    <name evidence="2" type="ORF">M569_00838</name>
</gene>
<protein>
    <submittedName>
        <fullName evidence="2">Uncharacterized protein</fullName>
    </submittedName>
</protein>
<dbReference type="EMBL" id="AUSU01000245">
    <property type="protein sequence ID" value="EPS73920.1"/>
    <property type="molecule type" value="Genomic_DNA"/>
</dbReference>
<dbReference type="PANTHER" id="PTHR36703">
    <property type="entry name" value="TRIACYLGLYCEROL LIPASE-LIKE PROTEIN"/>
    <property type="match status" value="1"/>
</dbReference>
<sequence>MVLKSVRVRDSMRRLRVTGSVFQSYFTVPELRKMATNSVSAVQETFFSTKDMIEKNKVVFSVCTSIVSFATAWAGYSLRHYHESRINQKLESIEEIMKNKHQIAAHDISLLPAYVATAGTSVVIGYGLGWRSGARFMNRRDRMEQMRLLKSIKGRRWTLKFLKRSPEKSR</sequence>
<keyword evidence="1" id="KW-0472">Membrane</keyword>
<feature type="transmembrane region" description="Helical" evidence="1">
    <location>
        <begin position="111"/>
        <end position="130"/>
    </location>
</feature>
<dbReference type="PANTHER" id="PTHR36703:SF1">
    <property type="entry name" value="TRIACYLGLYCEROL LIPASE-LIKE PROTEIN"/>
    <property type="match status" value="1"/>
</dbReference>
<feature type="transmembrane region" description="Helical" evidence="1">
    <location>
        <begin position="58"/>
        <end position="76"/>
    </location>
</feature>
<evidence type="ECO:0000313" key="2">
    <source>
        <dbReference type="EMBL" id="EPS73920.1"/>
    </source>
</evidence>
<dbReference type="OrthoDB" id="1934526at2759"/>
<keyword evidence="1" id="KW-1133">Transmembrane helix</keyword>
<name>S8D3H6_9LAMI</name>
<proteinExistence type="predicted"/>